<organism evidence="7 8">
    <name type="scientific">Thermothelomyces thermophilus (strain ATCC 42464 / BCRC 31852 / DSM 1799)</name>
    <name type="common">Sporotrichum thermophile</name>
    <dbReference type="NCBI Taxonomy" id="573729"/>
    <lineage>
        <taxon>Eukaryota</taxon>
        <taxon>Fungi</taxon>
        <taxon>Dikarya</taxon>
        <taxon>Ascomycota</taxon>
        <taxon>Pezizomycotina</taxon>
        <taxon>Sordariomycetes</taxon>
        <taxon>Sordariomycetidae</taxon>
        <taxon>Sordariales</taxon>
        <taxon>Chaetomiaceae</taxon>
        <taxon>Thermothelomyces</taxon>
    </lineage>
</organism>
<feature type="transmembrane region" description="Helical" evidence="5">
    <location>
        <begin position="91"/>
        <end position="108"/>
    </location>
</feature>
<keyword evidence="8" id="KW-1185">Reference proteome</keyword>
<protein>
    <recommendedName>
        <fullName evidence="5">Polyprenal reductase</fullName>
        <ecNumber evidence="5">1.3.1.94</ecNumber>
    </recommendedName>
</protein>
<dbReference type="FunCoup" id="G2QEC6">
    <property type="interactions" value="317"/>
</dbReference>
<comment type="subcellular location">
    <subcellularLocation>
        <location evidence="1">Endomembrane system</location>
        <topology evidence="1">Multi-pass membrane protein</topology>
    </subcellularLocation>
    <subcellularLocation>
        <location evidence="5">Endoplasmic reticulum membrane</location>
    </subcellularLocation>
</comment>
<evidence type="ECO:0000256" key="2">
    <source>
        <dbReference type="ARBA" id="ARBA00022692"/>
    </source>
</evidence>
<evidence type="ECO:0000259" key="6">
    <source>
        <dbReference type="Pfam" id="PF02544"/>
    </source>
</evidence>
<evidence type="ECO:0000256" key="5">
    <source>
        <dbReference type="RuleBase" id="RU367081"/>
    </source>
</evidence>
<dbReference type="Proteomes" id="UP000007322">
    <property type="component" value="Chromosome 3"/>
</dbReference>
<accession>G2QEC6</accession>
<comment type="catalytic activity">
    <reaction evidence="5">
        <text>a di-trans,poly-cis-dolichal + NADP(+) = a di-trans,poly-cis-polyprenal + NADPH + H(+)</text>
        <dbReference type="Rhea" id="RHEA:80727"/>
        <dbReference type="Rhea" id="RHEA-COMP:19536"/>
        <dbReference type="Rhea" id="RHEA-COMP:19537"/>
        <dbReference type="ChEBI" id="CHEBI:15378"/>
        <dbReference type="ChEBI" id="CHEBI:57783"/>
        <dbReference type="ChEBI" id="CHEBI:58349"/>
        <dbReference type="ChEBI" id="CHEBI:231623"/>
        <dbReference type="ChEBI" id="CHEBI:231637"/>
        <dbReference type="EC" id="1.3.1.94"/>
    </reaction>
    <physiologicalReaction direction="right-to-left" evidence="5">
        <dbReference type="Rhea" id="RHEA:80729"/>
    </physiologicalReaction>
</comment>
<evidence type="ECO:0000256" key="3">
    <source>
        <dbReference type="ARBA" id="ARBA00022989"/>
    </source>
</evidence>
<dbReference type="InterPro" id="IPR039698">
    <property type="entry name" value="Dfg10/SRD5A3"/>
</dbReference>
<reference evidence="7 8" key="1">
    <citation type="journal article" date="2011" name="Nat. Biotechnol.">
        <title>Comparative genomic analysis of the thermophilic biomass-degrading fungi Myceliophthora thermophila and Thielavia terrestris.</title>
        <authorList>
            <person name="Berka R.M."/>
            <person name="Grigoriev I.V."/>
            <person name="Otillar R."/>
            <person name="Salamov A."/>
            <person name="Grimwood J."/>
            <person name="Reid I."/>
            <person name="Ishmael N."/>
            <person name="John T."/>
            <person name="Darmond C."/>
            <person name="Moisan M.-C."/>
            <person name="Henrissat B."/>
            <person name="Coutinho P.M."/>
            <person name="Lombard V."/>
            <person name="Natvig D.O."/>
            <person name="Lindquist E."/>
            <person name="Schmutz J."/>
            <person name="Lucas S."/>
            <person name="Harris P."/>
            <person name="Powlowski J."/>
            <person name="Bellemare A."/>
            <person name="Taylor D."/>
            <person name="Butler G."/>
            <person name="de Vries R.P."/>
            <person name="Allijn I.E."/>
            <person name="van den Brink J."/>
            <person name="Ushinsky S."/>
            <person name="Storms R."/>
            <person name="Powell A.J."/>
            <person name="Paulsen I.T."/>
            <person name="Elbourne L.D.H."/>
            <person name="Baker S.E."/>
            <person name="Magnuson J."/>
            <person name="LaBoissiere S."/>
            <person name="Clutterbuck A.J."/>
            <person name="Martinez D."/>
            <person name="Wogulis M."/>
            <person name="de Leon A.L."/>
            <person name="Rey M.W."/>
            <person name="Tsang A."/>
        </authorList>
    </citation>
    <scope>NUCLEOTIDE SEQUENCE [LARGE SCALE GENOMIC DNA]</scope>
    <source>
        <strain evidence="8">ATCC 42464 / BCRC 31852 / DSM 1799</strain>
    </source>
</reference>
<dbReference type="KEGG" id="mtm:MYCTH_2079764"/>
<dbReference type="OrthoDB" id="541710at2759"/>
<comment type="similarity">
    <text evidence="5">Belongs to the steroid 5-alpha reductase family. Polyprenal reductase subfamily.</text>
</comment>
<dbReference type="InterPro" id="IPR001104">
    <property type="entry name" value="3-oxo-5_a-steroid_4-DH_C"/>
</dbReference>
<dbReference type="InParanoid" id="G2QEC6"/>
<comment type="pathway">
    <text evidence="5">Protein modification; protein glycosylation.</text>
</comment>
<dbReference type="OMA" id="WSLHGKN"/>
<evidence type="ECO:0000313" key="8">
    <source>
        <dbReference type="Proteomes" id="UP000007322"/>
    </source>
</evidence>
<feature type="domain" description="3-oxo-5-alpha-steroid 4-dehydrogenase C-terminal" evidence="6">
    <location>
        <begin position="166"/>
        <end position="309"/>
    </location>
</feature>
<keyword evidence="5" id="KW-0256">Endoplasmic reticulum</keyword>
<evidence type="ECO:0000256" key="4">
    <source>
        <dbReference type="ARBA" id="ARBA00023136"/>
    </source>
</evidence>
<keyword evidence="5" id="KW-0521">NADP</keyword>
<feature type="transmembrane region" description="Helical" evidence="5">
    <location>
        <begin position="199"/>
        <end position="216"/>
    </location>
</feature>
<dbReference type="STRING" id="573729.G2QEC6"/>
<comment type="function">
    <text evidence="5">Plays a key role in early steps of protein N-linked glycosylation by being involved in the conversion of polyprenol into dolichol. Acts as a polyprenal reductase that mediates the reduction of polyprenal into dolichal in a NADP-dependent mechanism. Dolichols are required for the synthesis of dolichol-linked monosaccharides and the oligosaccharide precursor used for N-glycosylation.</text>
</comment>
<dbReference type="AlphaFoldDB" id="G2QEC6"/>
<dbReference type="Pfam" id="PF02544">
    <property type="entry name" value="Steroid_dh"/>
    <property type="match status" value="1"/>
</dbReference>
<dbReference type="GO" id="GO:0003865">
    <property type="term" value="F:3-oxo-5-alpha-steroid 4-dehydrogenase activity"/>
    <property type="evidence" value="ECO:0007669"/>
    <property type="project" value="TreeGrafter"/>
</dbReference>
<feature type="transmembrane region" description="Helical" evidence="5">
    <location>
        <begin position="167"/>
        <end position="187"/>
    </location>
</feature>
<dbReference type="PANTHER" id="PTHR14624">
    <property type="entry name" value="DFG10 PROTEIN"/>
    <property type="match status" value="1"/>
</dbReference>
<keyword evidence="2 5" id="KW-0812">Transmembrane</keyword>
<dbReference type="EMBL" id="CP003004">
    <property type="protein sequence ID" value="AEO57709.1"/>
    <property type="molecule type" value="Genomic_DNA"/>
</dbReference>
<feature type="transmembrane region" description="Helical" evidence="5">
    <location>
        <begin position="262"/>
        <end position="280"/>
    </location>
</feature>
<dbReference type="GO" id="GO:0160198">
    <property type="term" value="F:polyprenal reductase activity"/>
    <property type="evidence" value="ECO:0007669"/>
    <property type="project" value="UniProtKB-EC"/>
</dbReference>
<proteinExistence type="inferred from homology"/>
<evidence type="ECO:0000256" key="1">
    <source>
        <dbReference type="ARBA" id="ARBA00004127"/>
    </source>
</evidence>
<evidence type="ECO:0000313" key="7">
    <source>
        <dbReference type="EMBL" id="AEO57709.1"/>
    </source>
</evidence>
<keyword evidence="4 5" id="KW-0472">Membrane</keyword>
<keyword evidence="3 5" id="KW-1133">Transmembrane helix</keyword>
<gene>
    <name evidence="7" type="ORF">MYCTH_2079764</name>
</gene>
<dbReference type="eggNOG" id="KOG1640">
    <property type="taxonomic scope" value="Eukaryota"/>
</dbReference>
<dbReference type="GO" id="GO:0005789">
    <property type="term" value="C:endoplasmic reticulum membrane"/>
    <property type="evidence" value="ECO:0007669"/>
    <property type="project" value="UniProtKB-SubCell"/>
</dbReference>
<dbReference type="PANTHER" id="PTHR14624:SF0">
    <property type="entry name" value="POLYPRENOL REDUCTASE"/>
    <property type="match status" value="1"/>
</dbReference>
<dbReference type="GO" id="GO:0016095">
    <property type="term" value="P:polyprenol catabolic process"/>
    <property type="evidence" value="ECO:0007669"/>
    <property type="project" value="UniProtKB-UniRule"/>
</dbReference>
<dbReference type="RefSeq" id="XP_003662954.1">
    <property type="nucleotide sequence ID" value="XM_003662906.1"/>
</dbReference>
<name>G2QEC6_THET4</name>
<dbReference type="GO" id="GO:0006488">
    <property type="term" value="P:dolichol-linked oligosaccharide biosynthetic process"/>
    <property type="evidence" value="ECO:0007669"/>
    <property type="project" value="UniProtKB-UniRule"/>
</dbReference>
<dbReference type="UniPathway" id="UPA00378"/>
<dbReference type="GeneID" id="11507580"/>
<keyword evidence="5" id="KW-0560">Oxidoreductase</keyword>
<sequence>MGWDGHWQYLLTTLSHATPAECCQAVFLLSAAGVLAVAVLPHDAKTLLVDYGARKARKPSADGRPQEVPNRGWLLSLIDTVTCWSQVPHSWFSSFYVVSLACSVFWLVQYLCDGAVLRCVADSQAAASQRSATLGQVALGWFMMFLQSARREFEHWTIIKPSKSTMWVVHWLLGFLFYFTINLSVWVEGSHDAQSLLKMAAATPVFLFAWINQYWCHKHLAELKKYSLPTAGMFRHYICPHYTCECLLYLSIAIATAPRGVWLNRTMVCALLFVATNLGVTAAGTRKWYGETFGIGSVANKWNMIPFIF</sequence>
<dbReference type="GO" id="GO:0102389">
    <property type="term" value="F:polyprenol reductase activity"/>
    <property type="evidence" value="ECO:0007669"/>
    <property type="project" value="UniProtKB-UniRule"/>
</dbReference>
<dbReference type="PROSITE" id="PS50244">
    <property type="entry name" value="S5A_REDUCTASE"/>
    <property type="match status" value="1"/>
</dbReference>
<dbReference type="HOGENOM" id="CLU_044409_0_1_1"/>
<dbReference type="VEuPathDB" id="FungiDB:MYCTH_2079764"/>
<dbReference type="EC" id="1.3.1.94" evidence="5"/>